<evidence type="ECO:0000256" key="3">
    <source>
        <dbReference type="ARBA" id="ARBA00020311"/>
    </source>
</evidence>
<dbReference type="InterPro" id="IPR020045">
    <property type="entry name" value="DNA_polI_H3TH"/>
</dbReference>
<dbReference type="InterPro" id="IPR036397">
    <property type="entry name" value="RNaseH_sf"/>
</dbReference>
<evidence type="ECO:0000259" key="17">
    <source>
        <dbReference type="SMART" id="SM00474"/>
    </source>
</evidence>
<dbReference type="NCBIfam" id="NF004397">
    <property type="entry name" value="PRK05755.1"/>
    <property type="match status" value="1"/>
</dbReference>
<dbReference type="EC" id="2.7.7.7" evidence="2 15"/>
<dbReference type="GO" id="GO:0003677">
    <property type="term" value="F:DNA binding"/>
    <property type="evidence" value="ECO:0007669"/>
    <property type="project" value="UniProtKB-UniRule"/>
</dbReference>
<dbReference type="AlphaFoldDB" id="A0A0A2EI05"/>
<dbReference type="Gene3D" id="1.20.1060.10">
    <property type="entry name" value="Taq DNA Polymerase, Chain T, domain 4"/>
    <property type="match status" value="1"/>
</dbReference>
<evidence type="ECO:0000256" key="13">
    <source>
        <dbReference type="ARBA" id="ARBA00023204"/>
    </source>
</evidence>
<keyword evidence="8 16" id="KW-0227">DNA damage</keyword>
<keyword evidence="10 16" id="KW-0269">Exonuclease</keyword>
<dbReference type="CDD" id="cd08637">
    <property type="entry name" value="DNA_pol_A_pol_I_C"/>
    <property type="match status" value="1"/>
</dbReference>
<name>A0A0A2EI05_PORCN</name>
<feature type="domain" description="5'-3' exonuclease" evidence="18">
    <location>
        <begin position="3"/>
        <end position="264"/>
    </location>
</feature>
<dbReference type="InterPro" id="IPR019760">
    <property type="entry name" value="DNA-dir_DNA_pol_A_CS"/>
</dbReference>
<protein>
    <recommendedName>
        <fullName evidence="3 15">DNA polymerase I</fullName>
        <ecNumber evidence="2 15">2.7.7.7</ecNumber>
    </recommendedName>
</protein>
<dbReference type="Gene3D" id="3.40.50.1010">
    <property type="entry name" value="5'-nuclease"/>
    <property type="match status" value="1"/>
</dbReference>
<dbReference type="EMBL" id="JQJD01000060">
    <property type="protein sequence ID" value="KGN78461.1"/>
    <property type="molecule type" value="Genomic_DNA"/>
</dbReference>
<evidence type="ECO:0000313" key="20">
    <source>
        <dbReference type="EMBL" id="KGN78461.1"/>
    </source>
</evidence>
<dbReference type="GO" id="GO:0008409">
    <property type="term" value="F:5'-3' exonuclease activity"/>
    <property type="evidence" value="ECO:0007669"/>
    <property type="project" value="UniProtKB-UniRule"/>
</dbReference>
<dbReference type="PANTHER" id="PTHR10133">
    <property type="entry name" value="DNA POLYMERASE I"/>
    <property type="match status" value="1"/>
</dbReference>
<reference evidence="20 21" key="1">
    <citation type="submission" date="2014-08" db="EMBL/GenBank/DDBJ databases">
        <title>Porphyromonas cangingivalis strain:COT-109_OH1386 Genome sequencing.</title>
        <authorList>
            <person name="Wallis C."/>
            <person name="Deusch O."/>
            <person name="O'Flynn C."/>
            <person name="Davis I."/>
            <person name="Jospin G."/>
            <person name="Darling A.E."/>
            <person name="Coil D.A."/>
            <person name="Alexiev A."/>
            <person name="Horsfall A."/>
            <person name="Kirkwood N."/>
            <person name="Harris S."/>
            <person name="Eisen J.A."/>
        </authorList>
    </citation>
    <scope>NUCLEOTIDE SEQUENCE [LARGE SCALE GENOMIC DNA]</scope>
    <source>
        <strain evidence="21">COT-109 OH1386</strain>
    </source>
</reference>
<dbReference type="Gene3D" id="3.30.70.370">
    <property type="match status" value="1"/>
</dbReference>
<keyword evidence="6 16" id="KW-0235">DNA replication</keyword>
<dbReference type="GO" id="GO:0003887">
    <property type="term" value="F:DNA-directed DNA polymerase activity"/>
    <property type="evidence" value="ECO:0007669"/>
    <property type="project" value="UniProtKB-UniRule"/>
</dbReference>
<keyword evidence="13 16" id="KW-0234">DNA repair</keyword>
<evidence type="ECO:0000259" key="18">
    <source>
        <dbReference type="SMART" id="SM00475"/>
    </source>
</evidence>
<dbReference type="InterPro" id="IPR001098">
    <property type="entry name" value="DNA-dir_DNA_pol_A_palm_dom"/>
</dbReference>
<dbReference type="CDD" id="cd06139">
    <property type="entry name" value="DNA_polA_I_Ecoli_like_exo"/>
    <property type="match status" value="1"/>
</dbReference>
<evidence type="ECO:0000256" key="1">
    <source>
        <dbReference type="ARBA" id="ARBA00007705"/>
    </source>
</evidence>
<dbReference type="Pfam" id="PF02739">
    <property type="entry name" value="5_3_exonuc_N"/>
    <property type="match status" value="1"/>
</dbReference>
<dbReference type="SMART" id="SM00475">
    <property type="entry name" value="53EXOc"/>
    <property type="match status" value="1"/>
</dbReference>
<dbReference type="PANTHER" id="PTHR10133:SF27">
    <property type="entry name" value="DNA POLYMERASE NU"/>
    <property type="match status" value="1"/>
</dbReference>
<gene>
    <name evidence="16" type="primary">polA</name>
    <name evidence="20" type="ORF">HQ35_09520</name>
</gene>
<evidence type="ECO:0000256" key="11">
    <source>
        <dbReference type="ARBA" id="ARBA00022932"/>
    </source>
</evidence>
<evidence type="ECO:0000256" key="6">
    <source>
        <dbReference type="ARBA" id="ARBA00022705"/>
    </source>
</evidence>
<dbReference type="PROSITE" id="PS00447">
    <property type="entry name" value="DNA_POLYMERASE_A"/>
    <property type="match status" value="1"/>
</dbReference>
<dbReference type="Gene3D" id="1.10.150.20">
    <property type="entry name" value="5' to 3' exonuclease, C-terminal subdomain"/>
    <property type="match status" value="2"/>
</dbReference>
<comment type="caution">
    <text evidence="20">The sequence shown here is derived from an EMBL/GenBank/DDBJ whole genome shotgun (WGS) entry which is preliminary data.</text>
</comment>
<keyword evidence="9 16" id="KW-0378">Hydrolase</keyword>
<dbReference type="OrthoDB" id="9806424at2"/>
<keyword evidence="11 16" id="KW-0239">DNA-directed DNA polymerase</keyword>
<evidence type="ECO:0000256" key="4">
    <source>
        <dbReference type="ARBA" id="ARBA00022679"/>
    </source>
</evidence>
<proteinExistence type="inferred from homology"/>
<evidence type="ECO:0000256" key="16">
    <source>
        <dbReference type="RuleBase" id="RU004460"/>
    </source>
</evidence>
<evidence type="ECO:0000256" key="5">
    <source>
        <dbReference type="ARBA" id="ARBA00022695"/>
    </source>
</evidence>
<keyword evidence="7" id="KW-0540">Nuclease</keyword>
<dbReference type="InterPro" id="IPR012337">
    <property type="entry name" value="RNaseH-like_sf"/>
</dbReference>
<evidence type="ECO:0000256" key="15">
    <source>
        <dbReference type="NCBIfam" id="TIGR00593"/>
    </source>
</evidence>
<comment type="catalytic activity">
    <reaction evidence="14 16">
        <text>DNA(n) + a 2'-deoxyribonucleoside 5'-triphosphate = DNA(n+1) + diphosphate</text>
        <dbReference type="Rhea" id="RHEA:22508"/>
        <dbReference type="Rhea" id="RHEA-COMP:17339"/>
        <dbReference type="Rhea" id="RHEA-COMP:17340"/>
        <dbReference type="ChEBI" id="CHEBI:33019"/>
        <dbReference type="ChEBI" id="CHEBI:61560"/>
        <dbReference type="ChEBI" id="CHEBI:173112"/>
        <dbReference type="EC" id="2.7.7.7"/>
    </reaction>
</comment>
<dbReference type="InterPro" id="IPR043502">
    <property type="entry name" value="DNA/RNA_pol_sf"/>
</dbReference>
<keyword evidence="4 16" id="KW-0808">Transferase</keyword>
<dbReference type="FunFam" id="1.10.150.20:FF:000003">
    <property type="entry name" value="DNA polymerase I"/>
    <property type="match status" value="1"/>
</dbReference>
<dbReference type="InterPro" id="IPR036279">
    <property type="entry name" value="5-3_exonuclease_C_sf"/>
</dbReference>
<comment type="function">
    <text evidence="16">In addition to polymerase activity, this DNA polymerase exhibits 3'-5' and 5'-3' exonuclease activity.</text>
</comment>
<dbReference type="Gene3D" id="3.30.420.10">
    <property type="entry name" value="Ribonuclease H-like superfamily/Ribonuclease H"/>
    <property type="match status" value="1"/>
</dbReference>
<dbReference type="InterPro" id="IPR008918">
    <property type="entry name" value="HhH2"/>
</dbReference>
<dbReference type="RefSeq" id="WP_036852746.1">
    <property type="nucleotide sequence ID" value="NZ_JQJD01000060.1"/>
</dbReference>
<dbReference type="InterPro" id="IPR018320">
    <property type="entry name" value="DNA_polymerase_1"/>
</dbReference>
<evidence type="ECO:0000256" key="14">
    <source>
        <dbReference type="ARBA" id="ARBA00049244"/>
    </source>
</evidence>
<dbReference type="FunFam" id="1.20.1060.10:FF:000001">
    <property type="entry name" value="DNA polymerase I"/>
    <property type="match status" value="1"/>
</dbReference>
<dbReference type="SUPFAM" id="SSF47807">
    <property type="entry name" value="5' to 3' exonuclease, C-terminal subdomain"/>
    <property type="match status" value="1"/>
</dbReference>
<evidence type="ECO:0000256" key="2">
    <source>
        <dbReference type="ARBA" id="ARBA00012417"/>
    </source>
</evidence>
<dbReference type="Pfam" id="PF00476">
    <property type="entry name" value="DNA_pol_A"/>
    <property type="match status" value="1"/>
</dbReference>
<evidence type="ECO:0000256" key="12">
    <source>
        <dbReference type="ARBA" id="ARBA00023125"/>
    </source>
</evidence>
<dbReference type="Proteomes" id="UP000030125">
    <property type="component" value="Unassembled WGS sequence"/>
</dbReference>
<evidence type="ECO:0000256" key="10">
    <source>
        <dbReference type="ARBA" id="ARBA00022839"/>
    </source>
</evidence>
<dbReference type="SUPFAM" id="SSF53098">
    <property type="entry name" value="Ribonuclease H-like"/>
    <property type="match status" value="1"/>
</dbReference>
<dbReference type="InterPro" id="IPR002562">
    <property type="entry name" value="3'-5'_exonuclease_dom"/>
</dbReference>
<dbReference type="GO" id="GO:0008408">
    <property type="term" value="F:3'-5' exonuclease activity"/>
    <property type="evidence" value="ECO:0007669"/>
    <property type="project" value="UniProtKB-UniRule"/>
</dbReference>
<dbReference type="eggNOG" id="COG0749">
    <property type="taxonomic scope" value="Bacteria"/>
</dbReference>
<evidence type="ECO:0000259" key="19">
    <source>
        <dbReference type="SMART" id="SM00482"/>
    </source>
</evidence>
<dbReference type="GO" id="GO:0006261">
    <property type="term" value="P:DNA-templated DNA replication"/>
    <property type="evidence" value="ECO:0007669"/>
    <property type="project" value="UniProtKB-UniRule"/>
</dbReference>
<comment type="similarity">
    <text evidence="1 16">Belongs to the DNA polymerase type-A family.</text>
</comment>
<evidence type="ECO:0000256" key="9">
    <source>
        <dbReference type="ARBA" id="ARBA00022801"/>
    </source>
</evidence>
<dbReference type="SMART" id="SM00474">
    <property type="entry name" value="35EXOc"/>
    <property type="match status" value="1"/>
</dbReference>
<feature type="domain" description="DNA-directed DNA polymerase family A palm" evidence="19">
    <location>
        <begin position="692"/>
        <end position="900"/>
    </location>
</feature>
<dbReference type="Pfam" id="PF01367">
    <property type="entry name" value="5_3_exonuc"/>
    <property type="match status" value="1"/>
</dbReference>
<keyword evidence="12 16" id="KW-0238">DNA-binding</keyword>
<evidence type="ECO:0000256" key="7">
    <source>
        <dbReference type="ARBA" id="ARBA00022722"/>
    </source>
</evidence>
<dbReference type="CDD" id="cd09859">
    <property type="entry name" value="PIN_53EXO"/>
    <property type="match status" value="1"/>
</dbReference>
<dbReference type="SUPFAM" id="SSF56672">
    <property type="entry name" value="DNA/RNA polymerases"/>
    <property type="match status" value="1"/>
</dbReference>
<dbReference type="SUPFAM" id="SSF88723">
    <property type="entry name" value="PIN domain-like"/>
    <property type="match status" value="1"/>
</dbReference>
<dbReference type="Pfam" id="PF01612">
    <property type="entry name" value="DNA_pol_A_exo1"/>
    <property type="match status" value="1"/>
</dbReference>
<accession>A0A0A2EI05</accession>
<dbReference type="CDD" id="cd09898">
    <property type="entry name" value="H3TH_53EXO"/>
    <property type="match status" value="1"/>
</dbReference>
<feature type="domain" description="3'-5' exonuclease" evidence="17">
    <location>
        <begin position="342"/>
        <end position="523"/>
    </location>
</feature>
<dbReference type="PRINTS" id="PR00868">
    <property type="entry name" value="DNAPOLI"/>
</dbReference>
<dbReference type="NCBIfam" id="TIGR00593">
    <property type="entry name" value="pola"/>
    <property type="match status" value="1"/>
</dbReference>
<keyword evidence="21" id="KW-1185">Reference proteome</keyword>
<dbReference type="InterPro" id="IPR002298">
    <property type="entry name" value="DNA_polymerase_A"/>
</dbReference>
<evidence type="ECO:0000256" key="8">
    <source>
        <dbReference type="ARBA" id="ARBA00022763"/>
    </source>
</evidence>
<dbReference type="GO" id="GO:0006302">
    <property type="term" value="P:double-strand break repair"/>
    <property type="evidence" value="ECO:0007669"/>
    <property type="project" value="TreeGrafter"/>
</dbReference>
<dbReference type="InterPro" id="IPR029060">
    <property type="entry name" value="PIN-like_dom_sf"/>
</dbReference>
<dbReference type="InterPro" id="IPR002421">
    <property type="entry name" value="5-3_exonuclease"/>
</dbReference>
<dbReference type="FunFam" id="1.10.150.20:FF:000002">
    <property type="entry name" value="DNA polymerase I"/>
    <property type="match status" value="1"/>
</dbReference>
<evidence type="ECO:0000313" key="21">
    <source>
        <dbReference type="Proteomes" id="UP000030125"/>
    </source>
</evidence>
<dbReference type="SMART" id="SM00482">
    <property type="entry name" value="POLAc"/>
    <property type="match status" value="1"/>
</dbReference>
<dbReference type="STRING" id="36874.HQ34_06825"/>
<dbReference type="SMART" id="SM00279">
    <property type="entry name" value="HhH2"/>
    <property type="match status" value="1"/>
</dbReference>
<keyword evidence="5 16" id="KW-0548">Nucleotidyltransferase</keyword>
<organism evidence="20 21">
    <name type="scientific">Porphyromonas cangingivalis</name>
    <dbReference type="NCBI Taxonomy" id="36874"/>
    <lineage>
        <taxon>Bacteria</taxon>
        <taxon>Pseudomonadati</taxon>
        <taxon>Bacteroidota</taxon>
        <taxon>Bacteroidia</taxon>
        <taxon>Bacteroidales</taxon>
        <taxon>Porphyromonadaceae</taxon>
        <taxon>Porphyromonas</taxon>
    </lineage>
</organism>
<sequence length="937" mass="104270">MKKKLYLLDAYALIYRGYFAFIRNPRINSQGKDTSAVFGFLLTFDEIRKKAKDDYLAVVFDPKGPTFRHETYPEYKAQREETPDSIRFGVPYIKEIIKGMGVQIYEVPRYEADDVIGTIAKRVGESGEAEVLMVTPDKDYGQLVSDNVFIYKPLKGAEFERIGPAEVVEKYGIRNHGQVIDLLALMGDASDNVPGAPGVGEKTAAKLLSQYDDVDDIYAHVSEIKGKLGERLAEHEALVRLSRELVTIVTDAPVDFALEDCKIREIDLPAITRIYEELEIKTLLKKVTEEATSTPAPSPTEVQQASLFGDLFAPKAETPAEEDTASDSLSSYRTISDEKPEYHTVTTLKGVEDLALRFMQSDAFAFDTETDGLDALTAGIVGASFACKEGEAWYIPLPEDKAEATALLAPLVPLFARKDILKVGQNIKFDLEVLMRYGITPCAPYFDTMIAHYLLNPELSHGMDYMSENYLGYRPIPITDLIGPKGKKQLSMRDVPVEKVAPYAAEDADVTLRLYHFLRPQIEERSLGSLFYDLEMPLMAVLMAMEQEGVALNTAELRTVATDMEARLSVLEKDIYESAGVEFNINSPKVVGEVLFDRLGLGSKHKKTKTGNYATGEEILQKLKSEHPVVEMILRYRGLRKLLSTYVEALPELINPATGRIHTTYNQTVAATGRLSSTNPNLQNIPIRDDDGREIRKAFTAHDPQTDVFVSADYSQIELRLMAHLCGDEALVEAFRTGQDIHAATAAKIFGVALDEVTSEMRRRAKTANFGIIYGISSFGLSERLSIPRKEASELIDGYFSSYPKVKAYMDKVIAEAREKGYVETILGRRRYLKDIHAGNAVVRGYAERNAVNAPIQGSAADIIKLAMVRISERLEKEALGAKMILQVHDELNFSCPKAELDRLSVIIREEMEGVCPSLSVPLTVDIGSGDNWLQAH</sequence>
<dbReference type="InterPro" id="IPR020046">
    <property type="entry name" value="5-3_exonucl_a-hlix_arch_N"/>
</dbReference>